<evidence type="ECO:0000256" key="1">
    <source>
        <dbReference type="ARBA" id="ARBA00004267"/>
    </source>
</evidence>
<evidence type="ECO:0000313" key="13">
    <source>
        <dbReference type="EMBL" id="OJD34480.1"/>
    </source>
</evidence>
<evidence type="ECO:0000313" key="14">
    <source>
        <dbReference type="Proteomes" id="UP000183809"/>
    </source>
</evidence>
<dbReference type="RefSeq" id="XP_020130740.1">
    <property type="nucleotide sequence ID" value="XM_020272918.1"/>
</dbReference>
<dbReference type="Proteomes" id="UP000183809">
    <property type="component" value="Unassembled WGS sequence"/>
</dbReference>
<evidence type="ECO:0000256" key="4">
    <source>
        <dbReference type="ARBA" id="ARBA00022618"/>
    </source>
</evidence>
<sequence>MLLDEHPAVIISQCVSNFNVAPDKAAIGRSESSYRNLERFRKDQIKVEQDKLHQLSRNLSSLQSQHNVLTQSHNPAEHAADILRLDTEKFKVAKQVSDLEIEEERLASELDRLKAELDEVDAQGLEGGNMRRFDESDEDSLLLKLRIYRMMGISPEIDPLSGNYTKASLVSKTRKGDSKHLDFTSNVSRKYHADFIWDHI</sequence>
<keyword evidence="10 11" id="KW-0137">Centromere</keyword>
<dbReference type="GO" id="GO:0051301">
    <property type="term" value="P:cell division"/>
    <property type="evidence" value="ECO:0007669"/>
    <property type="project" value="UniProtKB-UniRule"/>
</dbReference>
<keyword evidence="4 11" id="KW-0132">Cell division</keyword>
<feature type="coiled-coil region" evidence="12">
    <location>
        <begin position="45"/>
        <end position="72"/>
    </location>
</feature>
<evidence type="ECO:0000256" key="7">
    <source>
        <dbReference type="ARBA" id="ARBA00023054"/>
    </source>
</evidence>
<dbReference type="AlphaFoldDB" id="A0A1J9R1I7"/>
<proteinExistence type="inferred from homology"/>
<keyword evidence="7 12" id="KW-0175">Coiled coil</keyword>
<dbReference type="GO" id="GO:0007059">
    <property type="term" value="P:chromosome segregation"/>
    <property type="evidence" value="ECO:0007669"/>
    <property type="project" value="TreeGrafter"/>
</dbReference>
<dbReference type="OrthoDB" id="3344830at2759"/>
<organism evidence="13 14">
    <name type="scientific">Diplodia corticola</name>
    <dbReference type="NCBI Taxonomy" id="236234"/>
    <lineage>
        <taxon>Eukaryota</taxon>
        <taxon>Fungi</taxon>
        <taxon>Dikarya</taxon>
        <taxon>Ascomycota</taxon>
        <taxon>Pezizomycotina</taxon>
        <taxon>Dothideomycetes</taxon>
        <taxon>Dothideomycetes incertae sedis</taxon>
        <taxon>Botryosphaeriales</taxon>
        <taxon>Botryosphaeriaceae</taxon>
        <taxon>Diplodia</taxon>
    </lineage>
</organism>
<dbReference type="EMBL" id="MNUE01000023">
    <property type="protein sequence ID" value="OJD34480.1"/>
    <property type="molecule type" value="Genomic_DNA"/>
</dbReference>
<keyword evidence="14" id="KW-1185">Reference proteome</keyword>
<comment type="subunit">
    <text evidence="11">Component of the NDC80 complex.</text>
</comment>
<evidence type="ECO:0000256" key="2">
    <source>
        <dbReference type="ARBA" id="ARBA00007804"/>
    </source>
</evidence>
<gene>
    <name evidence="13" type="ORF">BKCO1_23000112</name>
</gene>
<keyword evidence="9 11" id="KW-0131">Cell cycle</keyword>
<dbReference type="PANTHER" id="PTHR22142">
    <property type="match status" value="1"/>
</dbReference>
<accession>A0A1J9R1I7</accession>
<evidence type="ECO:0000256" key="6">
    <source>
        <dbReference type="ARBA" id="ARBA00022838"/>
    </source>
</evidence>
<keyword evidence="3 11" id="KW-0158">Chromosome</keyword>
<keyword evidence="8 11" id="KW-0539">Nucleus</keyword>
<keyword evidence="5 11" id="KW-0498">Mitosis</keyword>
<evidence type="ECO:0000256" key="12">
    <source>
        <dbReference type="SAM" id="Coils"/>
    </source>
</evidence>
<dbReference type="InterPro" id="IPR013252">
    <property type="entry name" value="Ndc80_Spc24"/>
</dbReference>
<evidence type="ECO:0000256" key="11">
    <source>
        <dbReference type="RuleBase" id="RU368011"/>
    </source>
</evidence>
<evidence type="ECO:0000256" key="8">
    <source>
        <dbReference type="ARBA" id="ARBA00023242"/>
    </source>
</evidence>
<keyword evidence="6 11" id="KW-0995">Kinetochore</keyword>
<evidence type="ECO:0000256" key="10">
    <source>
        <dbReference type="ARBA" id="ARBA00023328"/>
    </source>
</evidence>
<dbReference type="SUPFAM" id="SSF143026">
    <property type="entry name" value="Kinetochore globular domain"/>
    <property type="match status" value="1"/>
</dbReference>
<dbReference type="PANTHER" id="PTHR22142:SF2">
    <property type="entry name" value="KINETOCHORE PROTEIN SPC24"/>
    <property type="match status" value="1"/>
</dbReference>
<dbReference type="InterPro" id="IPR038066">
    <property type="entry name" value="Spc24_Fungi_globular_sf"/>
</dbReference>
<dbReference type="Pfam" id="PF08286">
    <property type="entry name" value="Spc24"/>
    <property type="match status" value="1"/>
</dbReference>
<dbReference type="Gene3D" id="3.30.160.430">
    <property type="match status" value="1"/>
</dbReference>
<evidence type="ECO:0000256" key="5">
    <source>
        <dbReference type="ARBA" id="ARBA00022776"/>
    </source>
</evidence>
<evidence type="ECO:0000256" key="3">
    <source>
        <dbReference type="ARBA" id="ARBA00022454"/>
    </source>
</evidence>
<dbReference type="STRING" id="236234.A0A1J9R1I7"/>
<comment type="caution">
    <text evidence="13">The sequence shown here is derived from an EMBL/GenBank/DDBJ whole genome shotgun (WGS) entry which is preliminary data.</text>
</comment>
<reference evidence="13 14" key="1">
    <citation type="submission" date="2016-10" db="EMBL/GenBank/DDBJ databases">
        <title>Proteomics and genomics reveal pathogen-plant mechanisms compatible with a hemibiotrophic lifestyle of Diplodia corticola.</title>
        <authorList>
            <person name="Fernandes I."/>
            <person name="De Jonge R."/>
            <person name="Van De Peer Y."/>
            <person name="Devreese B."/>
            <person name="Alves A."/>
            <person name="Esteves A.C."/>
        </authorList>
    </citation>
    <scope>NUCLEOTIDE SEQUENCE [LARGE SCALE GENOMIC DNA]</scope>
    <source>
        <strain evidence="13 14">CBS 112549</strain>
    </source>
</reference>
<feature type="coiled-coil region" evidence="12">
    <location>
        <begin position="96"/>
        <end position="123"/>
    </location>
</feature>
<dbReference type="GO" id="GO:0005634">
    <property type="term" value="C:nucleus"/>
    <property type="evidence" value="ECO:0007669"/>
    <property type="project" value="UniProtKB-SubCell"/>
</dbReference>
<comment type="subcellular location">
    <subcellularLocation>
        <location evidence="1">Cytoplasm</location>
        <location evidence="1">Cytoskeleton</location>
        <location evidence="1">Microtubule organizing center</location>
    </subcellularLocation>
    <subcellularLocation>
        <location evidence="11">Nucleus</location>
    </subcellularLocation>
    <subcellularLocation>
        <location evidence="11">Chromosome</location>
        <location evidence="11">Centromere</location>
        <location evidence="11">Kinetochore</location>
    </subcellularLocation>
</comment>
<comment type="function">
    <text evidence="11">Acts as a component of the essential kinetochore-associated NDC80 complex, which is required for chromosome segregation and spindle checkpoint activity.</text>
</comment>
<dbReference type="GO" id="GO:0008017">
    <property type="term" value="F:microtubule binding"/>
    <property type="evidence" value="ECO:0007669"/>
    <property type="project" value="TreeGrafter"/>
</dbReference>
<dbReference type="GeneID" id="31013178"/>
<name>A0A1J9R1I7_9PEZI</name>
<dbReference type="CDD" id="cd11565">
    <property type="entry name" value="RWD_Spc24"/>
    <property type="match status" value="1"/>
</dbReference>
<comment type="similarity">
    <text evidence="2 11">Belongs to the SPC24 family.</text>
</comment>
<evidence type="ECO:0000256" key="9">
    <source>
        <dbReference type="ARBA" id="ARBA00023306"/>
    </source>
</evidence>
<protein>
    <recommendedName>
        <fullName evidence="11">Kinetochore protein Spc24</fullName>
    </recommendedName>
</protein>
<dbReference type="GO" id="GO:0005815">
    <property type="term" value="C:microtubule organizing center"/>
    <property type="evidence" value="ECO:0007669"/>
    <property type="project" value="UniProtKB-SubCell"/>
</dbReference>
<dbReference type="GO" id="GO:0031262">
    <property type="term" value="C:Ndc80 complex"/>
    <property type="evidence" value="ECO:0007669"/>
    <property type="project" value="TreeGrafter"/>
</dbReference>